<reference evidence="1 2" key="1">
    <citation type="journal article" date="2022" name="Hortic Res">
        <title>A haplotype resolved chromosomal level avocado genome allows analysis of novel avocado genes.</title>
        <authorList>
            <person name="Nath O."/>
            <person name="Fletcher S.J."/>
            <person name="Hayward A."/>
            <person name="Shaw L.M."/>
            <person name="Masouleh A.K."/>
            <person name="Furtado A."/>
            <person name="Henry R.J."/>
            <person name="Mitter N."/>
        </authorList>
    </citation>
    <scope>NUCLEOTIDE SEQUENCE [LARGE SCALE GENOMIC DNA]</scope>
    <source>
        <strain evidence="2">cv. Hass</strain>
    </source>
</reference>
<organism evidence="1 2">
    <name type="scientific">Persea americana</name>
    <name type="common">Avocado</name>
    <dbReference type="NCBI Taxonomy" id="3435"/>
    <lineage>
        <taxon>Eukaryota</taxon>
        <taxon>Viridiplantae</taxon>
        <taxon>Streptophyta</taxon>
        <taxon>Embryophyta</taxon>
        <taxon>Tracheophyta</taxon>
        <taxon>Spermatophyta</taxon>
        <taxon>Magnoliopsida</taxon>
        <taxon>Magnoliidae</taxon>
        <taxon>Laurales</taxon>
        <taxon>Lauraceae</taxon>
        <taxon>Persea</taxon>
    </lineage>
</organism>
<accession>A0ACC2LUE7</accession>
<gene>
    <name evidence="1" type="ORF">MRB53_011250</name>
</gene>
<protein>
    <submittedName>
        <fullName evidence="1">Uncharacterized protein</fullName>
    </submittedName>
</protein>
<keyword evidence="2" id="KW-1185">Reference proteome</keyword>
<name>A0ACC2LUE7_PERAE</name>
<evidence type="ECO:0000313" key="2">
    <source>
        <dbReference type="Proteomes" id="UP001234297"/>
    </source>
</evidence>
<dbReference type="Proteomes" id="UP001234297">
    <property type="component" value="Chromosome 3"/>
</dbReference>
<dbReference type="EMBL" id="CM056811">
    <property type="protein sequence ID" value="KAJ8636983.1"/>
    <property type="molecule type" value="Genomic_DNA"/>
</dbReference>
<comment type="caution">
    <text evidence="1">The sequence shown here is derived from an EMBL/GenBank/DDBJ whole genome shotgun (WGS) entry which is preliminary data.</text>
</comment>
<evidence type="ECO:0000313" key="1">
    <source>
        <dbReference type="EMBL" id="KAJ8636983.1"/>
    </source>
</evidence>
<proteinExistence type="predicted"/>
<sequence>MDAKDPGEEEQESGWSSEMEQKKVGLMRDMVEREDPMSKEVDDLMLRRFLRARNLDVGKASSMFLKYLKWRSEAVPNGYISEAQIKNQLAEKKMFVQGFDKKGRPIGVVFGSKHMMPGGQEKFAVIGDLEGWGYSNLDIRAYLASLEILQDYYPERLGKVYLVHVPYIFMAAWKIVYPFIDKNTRDKIVFVENKVLKETLSEEIDESQIPETYGGKMPLVPIQNSPSLP</sequence>